<accession>A0A7W4DAK4</accession>
<protein>
    <recommendedName>
        <fullName evidence="5">Type IV secretion system protein VirB5</fullName>
    </recommendedName>
</protein>
<feature type="coiled-coil region" evidence="1">
    <location>
        <begin position="50"/>
        <end position="77"/>
    </location>
</feature>
<proteinExistence type="predicted"/>
<dbReference type="Proteomes" id="UP000581189">
    <property type="component" value="Unassembled WGS sequence"/>
</dbReference>
<dbReference type="InterPro" id="IPR023220">
    <property type="entry name" value="T4SS_VirB5-domain"/>
</dbReference>
<dbReference type="Pfam" id="PF07996">
    <property type="entry name" value="T4SS"/>
    <property type="match status" value="1"/>
</dbReference>
<dbReference type="RefSeq" id="WP_182833036.1">
    <property type="nucleotide sequence ID" value="NZ_JACJFN010000001.1"/>
</dbReference>
<evidence type="ECO:0000256" key="1">
    <source>
        <dbReference type="SAM" id="Coils"/>
    </source>
</evidence>
<reference evidence="3 4" key="1">
    <citation type="submission" date="2020-08" db="EMBL/GenBank/DDBJ databases">
        <authorList>
            <person name="Kim C.M."/>
        </authorList>
    </citation>
    <scope>NUCLEOTIDE SEQUENCE [LARGE SCALE GENOMIC DNA]</scope>
    <source>
        <strain evidence="3 4">SR9</strain>
    </source>
</reference>
<feature type="chain" id="PRO_5030510377" description="Type IV secretion system protein VirB5" evidence="2">
    <location>
        <begin position="30"/>
        <end position="237"/>
    </location>
</feature>
<keyword evidence="4" id="KW-1185">Reference proteome</keyword>
<comment type="caution">
    <text evidence="3">The sequence shown here is derived from an EMBL/GenBank/DDBJ whole genome shotgun (WGS) entry which is preliminary data.</text>
</comment>
<organism evidence="3 4">
    <name type="scientific">Aquipseudomonas guryensis</name>
    <dbReference type="NCBI Taxonomy" id="2759165"/>
    <lineage>
        <taxon>Bacteria</taxon>
        <taxon>Pseudomonadati</taxon>
        <taxon>Pseudomonadota</taxon>
        <taxon>Gammaproteobacteria</taxon>
        <taxon>Pseudomonadales</taxon>
        <taxon>Pseudomonadaceae</taxon>
        <taxon>Aquipseudomonas</taxon>
    </lineage>
</organism>
<dbReference type="AlphaFoldDB" id="A0A7W4DAK4"/>
<keyword evidence="1" id="KW-0175">Coiled coil</keyword>
<gene>
    <name evidence="3" type="ORF">H3H45_07320</name>
</gene>
<evidence type="ECO:0008006" key="5">
    <source>
        <dbReference type="Google" id="ProtNLM"/>
    </source>
</evidence>
<evidence type="ECO:0000313" key="3">
    <source>
        <dbReference type="EMBL" id="MBB1519047.1"/>
    </source>
</evidence>
<evidence type="ECO:0000313" key="4">
    <source>
        <dbReference type="Proteomes" id="UP000581189"/>
    </source>
</evidence>
<dbReference type="CDD" id="cd14262">
    <property type="entry name" value="VirB5_like"/>
    <property type="match status" value="1"/>
</dbReference>
<dbReference type="EMBL" id="JACJFN010000001">
    <property type="protein sequence ID" value="MBB1519047.1"/>
    <property type="molecule type" value="Genomic_DNA"/>
</dbReference>
<evidence type="ECO:0000256" key="2">
    <source>
        <dbReference type="SAM" id="SignalP"/>
    </source>
</evidence>
<dbReference type="Gene3D" id="1.20.58.430">
    <property type="entry name" value="Type IV secretion system, VirB5-domain"/>
    <property type="match status" value="1"/>
</dbReference>
<sequence>MNAYAKLLIRCLGSGLVFTALVGHQAASAGIPVIDGVSNGMRVAEFAQTVVQWGKEIAEMQAQYEQLVQQHQQMQDTHNSMNGSRGMGSLSRSDYEYLAGEWQSVMGEADYSAVLDVAQIFGAEETGLSMDGDAMRVYQDSQRQNALSLSLSEDGYNQVSARFRSLNELLEKVNGAVELKDIQDLQARIQGEQMLLQNEQNKIALLAQLHSGQREVLDQQSREVAIKTGGFVKREGW</sequence>
<feature type="signal peptide" evidence="2">
    <location>
        <begin position="1"/>
        <end position="29"/>
    </location>
</feature>
<dbReference type="SUPFAM" id="SSF101082">
    <property type="entry name" value="Typo IV secretion system protein TraC"/>
    <property type="match status" value="1"/>
</dbReference>
<dbReference type="InterPro" id="IPR014158">
    <property type="entry name" value="T4SS_VirB5"/>
</dbReference>
<name>A0A7W4DAK4_9GAMM</name>
<keyword evidence="2" id="KW-0732">Signal</keyword>